<keyword evidence="3" id="KW-0067">ATP-binding</keyword>
<dbReference type="InterPro" id="IPR050238">
    <property type="entry name" value="DNA_Rep/Repair_Clamp_Loader"/>
</dbReference>
<dbReference type="PANTHER" id="PTHR11669">
    <property type="entry name" value="REPLICATION FACTOR C / DNA POLYMERASE III GAMMA-TAU SUBUNIT"/>
    <property type="match status" value="1"/>
</dbReference>
<keyword evidence="1" id="KW-0235">DNA replication</keyword>
<dbReference type="InterPro" id="IPR003593">
    <property type="entry name" value="AAA+_ATPase"/>
</dbReference>
<dbReference type="GO" id="GO:0003689">
    <property type="term" value="F:DNA clamp loader activity"/>
    <property type="evidence" value="ECO:0007669"/>
    <property type="project" value="TreeGrafter"/>
</dbReference>
<organism evidence="5">
    <name type="scientific">viral metagenome</name>
    <dbReference type="NCBI Taxonomy" id="1070528"/>
    <lineage>
        <taxon>unclassified sequences</taxon>
        <taxon>metagenomes</taxon>
        <taxon>organismal metagenomes</taxon>
    </lineage>
</organism>
<dbReference type="EMBL" id="MT142121">
    <property type="protein sequence ID" value="QJA74797.1"/>
    <property type="molecule type" value="Genomic_DNA"/>
</dbReference>
<gene>
    <name evidence="6" type="ORF">MM415A01925_0015</name>
    <name evidence="5" type="ORF">MM415B01087_0031</name>
</gene>
<reference evidence="5" key="1">
    <citation type="submission" date="2020-03" db="EMBL/GenBank/DDBJ databases">
        <title>The deep terrestrial virosphere.</title>
        <authorList>
            <person name="Holmfeldt K."/>
            <person name="Nilsson E."/>
            <person name="Simone D."/>
            <person name="Lopez-Fernandez M."/>
            <person name="Wu X."/>
            <person name="de Brujin I."/>
            <person name="Lundin D."/>
            <person name="Andersson A."/>
            <person name="Bertilsson S."/>
            <person name="Dopson M."/>
        </authorList>
    </citation>
    <scope>NUCLEOTIDE SEQUENCE</scope>
    <source>
        <strain evidence="6">MM415A01925</strain>
        <strain evidence="5">MM415B01087</strain>
    </source>
</reference>
<dbReference type="SUPFAM" id="SSF52540">
    <property type="entry name" value="P-loop containing nucleoside triphosphate hydrolases"/>
    <property type="match status" value="1"/>
</dbReference>
<dbReference type="InterPro" id="IPR003959">
    <property type="entry name" value="ATPase_AAA_core"/>
</dbReference>
<dbReference type="Pfam" id="PF21328">
    <property type="entry name" value="Gp44_lid"/>
    <property type="match status" value="1"/>
</dbReference>
<dbReference type="Gene3D" id="1.20.272.10">
    <property type="match status" value="1"/>
</dbReference>
<evidence type="ECO:0000256" key="1">
    <source>
        <dbReference type="ARBA" id="ARBA00022705"/>
    </source>
</evidence>
<dbReference type="SMART" id="SM00382">
    <property type="entry name" value="AAA"/>
    <property type="match status" value="1"/>
</dbReference>
<evidence type="ECO:0000313" key="5">
    <source>
        <dbReference type="EMBL" id="QJA60637.1"/>
    </source>
</evidence>
<dbReference type="AlphaFoldDB" id="A0A6M3IU64"/>
<keyword evidence="2" id="KW-0547">Nucleotide-binding</keyword>
<dbReference type="GO" id="GO:0016887">
    <property type="term" value="F:ATP hydrolysis activity"/>
    <property type="evidence" value="ECO:0007669"/>
    <property type="project" value="InterPro"/>
</dbReference>
<dbReference type="GO" id="GO:0005524">
    <property type="term" value="F:ATP binding"/>
    <property type="evidence" value="ECO:0007669"/>
    <property type="project" value="UniProtKB-KW"/>
</dbReference>
<feature type="domain" description="AAA+ ATPase" evidence="4">
    <location>
        <begin position="35"/>
        <end position="152"/>
    </location>
</feature>
<dbReference type="GO" id="GO:0006261">
    <property type="term" value="P:DNA-templated DNA replication"/>
    <property type="evidence" value="ECO:0007669"/>
    <property type="project" value="TreeGrafter"/>
</dbReference>
<dbReference type="Pfam" id="PF00004">
    <property type="entry name" value="AAA"/>
    <property type="match status" value="1"/>
</dbReference>
<evidence type="ECO:0000313" key="6">
    <source>
        <dbReference type="EMBL" id="QJA74797.1"/>
    </source>
</evidence>
<protein>
    <submittedName>
        <fullName evidence="5">Putative ATPase domain containing protein</fullName>
    </submittedName>
</protein>
<accession>A0A6M3IU64</accession>
<dbReference type="EMBL" id="MT141415">
    <property type="protein sequence ID" value="QJA60637.1"/>
    <property type="molecule type" value="Genomic_DNA"/>
</dbReference>
<dbReference type="CDD" id="cd00009">
    <property type="entry name" value="AAA"/>
    <property type="match status" value="1"/>
</dbReference>
<evidence type="ECO:0000256" key="3">
    <source>
        <dbReference type="ARBA" id="ARBA00022840"/>
    </source>
</evidence>
<dbReference type="GO" id="GO:0005663">
    <property type="term" value="C:DNA replication factor C complex"/>
    <property type="evidence" value="ECO:0007669"/>
    <property type="project" value="TreeGrafter"/>
</dbReference>
<evidence type="ECO:0000259" key="4">
    <source>
        <dbReference type="SMART" id="SM00382"/>
    </source>
</evidence>
<name>A0A6M3IU64_9ZZZZ</name>
<dbReference type="PANTHER" id="PTHR11669:SF20">
    <property type="entry name" value="REPLICATION FACTOR C SUBUNIT 4"/>
    <property type="match status" value="1"/>
</dbReference>
<dbReference type="InterPro" id="IPR048815">
    <property type="entry name" value="Gp44_lid"/>
</dbReference>
<sequence length="297" mass="34036">MKSTNIWTFKYEPQEFGDIILNDTIKPQLKKAIIEVPNLLLCGPPGVGKGTYTNIFLKETKLDYIKINCSDETGIDNLRTKVKSFAQSLGISDLKIVVMNEVDFLSLYAQAMLRDFMEQVQKITRFIFQCNYGHKIIKEIYSRCQVVEINSPPAKDIFTHCIDILTKEKIQINNKKAIIDLIKSLYPDIRGIINTLQLNTVNGVLDGINYNSVNEVYDKILNDIKRGDLDLIRKTLRSNSIDYTELYSYLFDNIDKFKSPGDAILLIGEYLYRNSIIAIKEINFMTMVVSMMKNGVI</sequence>
<dbReference type="Gene3D" id="1.10.8.60">
    <property type="match status" value="1"/>
</dbReference>
<dbReference type="GO" id="GO:0006281">
    <property type="term" value="P:DNA repair"/>
    <property type="evidence" value="ECO:0007669"/>
    <property type="project" value="TreeGrafter"/>
</dbReference>
<evidence type="ECO:0000256" key="2">
    <source>
        <dbReference type="ARBA" id="ARBA00022741"/>
    </source>
</evidence>
<dbReference type="Gene3D" id="3.40.50.300">
    <property type="entry name" value="P-loop containing nucleotide triphosphate hydrolases"/>
    <property type="match status" value="1"/>
</dbReference>
<proteinExistence type="predicted"/>
<dbReference type="InterPro" id="IPR027417">
    <property type="entry name" value="P-loop_NTPase"/>
</dbReference>